<dbReference type="EMBL" id="JAVRES010000004">
    <property type="protein sequence ID" value="MDT0435655.1"/>
    <property type="molecule type" value="Genomic_DNA"/>
</dbReference>
<reference evidence="2" key="1">
    <citation type="submission" date="2023-07" db="EMBL/GenBank/DDBJ databases">
        <title>30 novel species of actinomycetes from the DSMZ collection.</title>
        <authorList>
            <person name="Nouioui I."/>
        </authorList>
    </citation>
    <scope>NUCLEOTIDE SEQUENCE [LARGE SCALE GENOMIC DNA]</scope>
    <source>
        <strain evidence="2">DSM 41981</strain>
    </source>
</reference>
<comment type="caution">
    <text evidence="1">The sequence shown here is derived from an EMBL/GenBank/DDBJ whole genome shotgun (WGS) entry which is preliminary data.</text>
</comment>
<protein>
    <submittedName>
        <fullName evidence="1">Uncharacterized protein</fullName>
    </submittedName>
</protein>
<organism evidence="1 2">
    <name type="scientific">Streptomyces doudnae</name>
    <dbReference type="NCBI Taxonomy" id="3075536"/>
    <lineage>
        <taxon>Bacteria</taxon>
        <taxon>Bacillati</taxon>
        <taxon>Actinomycetota</taxon>
        <taxon>Actinomycetes</taxon>
        <taxon>Kitasatosporales</taxon>
        <taxon>Streptomycetaceae</taxon>
        <taxon>Streptomyces</taxon>
    </lineage>
</organism>
<gene>
    <name evidence="1" type="ORF">RM877_13265</name>
</gene>
<accession>A0ABD5EM28</accession>
<dbReference type="Proteomes" id="UP001183535">
    <property type="component" value="Unassembled WGS sequence"/>
</dbReference>
<proteinExistence type="predicted"/>
<evidence type="ECO:0000313" key="2">
    <source>
        <dbReference type="Proteomes" id="UP001183535"/>
    </source>
</evidence>
<keyword evidence="2" id="KW-1185">Reference proteome</keyword>
<name>A0ABD5EM28_9ACTN</name>
<evidence type="ECO:0000313" key="1">
    <source>
        <dbReference type="EMBL" id="MDT0435655.1"/>
    </source>
</evidence>
<sequence>MPTPSGWDPDGMTNPRRSAFIQAMQIHQGTATDHALAAHLPQGKANLAAGAAAFAEAIVAGVRHVAATHGPEAADALVEAMSTTLKGATVTTLLAAQRQMTE</sequence>
<dbReference type="AlphaFoldDB" id="A0ABD5EM28"/>